<feature type="compositionally biased region" description="Basic and acidic residues" evidence="12">
    <location>
        <begin position="103"/>
        <end position="120"/>
    </location>
</feature>
<dbReference type="PROSITE" id="PS00031">
    <property type="entry name" value="NUCLEAR_REC_DBD_1"/>
    <property type="match status" value="1"/>
</dbReference>
<keyword evidence="3 11" id="KW-0479">Metal-binding</keyword>
<dbReference type="InterPro" id="IPR035500">
    <property type="entry name" value="NHR-like_dom_sf"/>
</dbReference>
<keyword evidence="7 11" id="KW-0238">DNA-binding</keyword>
<evidence type="ECO:0000256" key="4">
    <source>
        <dbReference type="ARBA" id="ARBA00022771"/>
    </source>
</evidence>
<keyword evidence="6 11" id="KW-0805">Transcription regulation</keyword>
<dbReference type="SUPFAM" id="SSF48508">
    <property type="entry name" value="Nuclear receptor ligand-binding domain"/>
    <property type="match status" value="1"/>
</dbReference>
<comment type="subcellular location">
    <subcellularLocation>
        <location evidence="1 11">Nucleus</location>
    </subcellularLocation>
</comment>
<dbReference type="InterPro" id="IPR000536">
    <property type="entry name" value="Nucl_hrmn_rcpt_lig-bd"/>
</dbReference>
<keyword evidence="8 11" id="KW-0804">Transcription</keyword>
<evidence type="ECO:0000256" key="12">
    <source>
        <dbReference type="SAM" id="MobiDB-lite"/>
    </source>
</evidence>
<reference evidence="16" key="2">
    <citation type="submission" date="2020-10" db="UniProtKB">
        <authorList>
            <consortium name="WormBaseParasite"/>
        </authorList>
    </citation>
    <scope>IDENTIFICATION</scope>
</reference>
<evidence type="ECO:0000259" key="13">
    <source>
        <dbReference type="PROSITE" id="PS51030"/>
    </source>
</evidence>
<evidence type="ECO:0000313" key="15">
    <source>
        <dbReference type="Proteomes" id="UP000492821"/>
    </source>
</evidence>
<reference evidence="15" key="1">
    <citation type="journal article" date="2013" name="Genetics">
        <title>The draft genome and transcriptome of Panagrellus redivivus are shaped by the harsh demands of a free-living lifestyle.</title>
        <authorList>
            <person name="Srinivasan J."/>
            <person name="Dillman A.R."/>
            <person name="Macchietto M.G."/>
            <person name="Heikkinen L."/>
            <person name="Lakso M."/>
            <person name="Fracchia K.M."/>
            <person name="Antoshechkin I."/>
            <person name="Mortazavi A."/>
            <person name="Wong G."/>
            <person name="Sternberg P.W."/>
        </authorList>
    </citation>
    <scope>NUCLEOTIDE SEQUENCE [LARGE SCALE GENOMIC DNA]</scope>
    <source>
        <strain evidence="15">MT8872</strain>
    </source>
</reference>
<keyword evidence="4 11" id="KW-0863">Zinc-finger</keyword>
<dbReference type="CDD" id="cd06960">
    <property type="entry name" value="NR_DBD_HNF4A"/>
    <property type="match status" value="1"/>
</dbReference>
<sequence>MITQDPIAASCCLVCFDANAAKHYGSVCCSGCKGFFRRTVRFGRKYVCHNNNACPIKTEYRNCCRACRYTRCLQAGLNPMLVHSDRGAINRKGEAPKATPKAVKTEVTDPEDTYDHKTHAPKGCKEEYEEVKSKPQTVAHRSNYSSFDMDTEYEHWFALVTNASKRLSEANTLPLGTLRIIPEFDRKSVSGVANYYVLVDRLCDAYYDSEASHLLSSEAEYTHSLEISAESAFKKPRAVSARTRIDWPARFHCNAKFMKRVWCRIVGIYTDWGSHIPEVMELDDRDRTILFVERTVPVVNLQVAYKAVQFNTPGIPMSGGAYFPFNSEEQKLVDANITPYLHRLVNFLHNEFVIPARELGLTEKEFVVMKLILFFSASSAISPKGKEIINRSRRFYRNILCKTVQEEFPHYEIDETLQRVAAIMDLLPRIEQARTIEDEDFSVMTIFNIGDMKGSLTYDVHIKKGVDIFN</sequence>
<evidence type="ECO:0000259" key="14">
    <source>
        <dbReference type="PROSITE" id="PS51843"/>
    </source>
</evidence>
<comment type="similarity">
    <text evidence="2 11">Belongs to the nuclear hormone receptor family.</text>
</comment>
<keyword evidence="10 11" id="KW-0539">Nucleus</keyword>
<organism evidence="15 16">
    <name type="scientific">Panagrellus redivivus</name>
    <name type="common">Microworm</name>
    <dbReference type="NCBI Taxonomy" id="6233"/>
    <lineage>
        <taxon>Eukaryota</taxon>
        <taxon>Metazoa</taxon>
        <taxon>Ecdysozoa</taxon>
        <taxon>Nematoda</taxon>
        <taxon>Chromadorea</taxon>
        <taxon>Rhabditida</taxon>
        <taxon>Tylenchina</taxon>
        <taxon>Panagrolaimomorpha</taxon>
        <taxon>Panagrolaimoidea</taxon>
        <taxon>Panagrolaimidae</taxon>
        <taxon>Panagrellus</taxon>
    </lineage>
</organism>
<dbReference type="Gene3D" id="1.10.565.10">
    <property type="entry name" value="Retinoid X Receptor"/>
    <property type="match status" value="1"/>
</dbReference>
<dbReference type="InterPro" id="IPR049636">
    <property type="entry name" value="HNF4-like_DBD"/>
</dbReference>
<dbReference type="InterPro" id="IPR013088">
    <property type="entry name" value="Znf_NHR/GATA"/>
</dbReference>
<dbReference type="SUPFAM" id="SSF57716">
    <property type="entry name" value="Glucocorticoid receptor-like (DNA-binding domain)"/>
    <property type="match status" value="1"/>
</dbReference>
<dbReference type="PANTHER" id="PTHR47630">
    <property type="entry name" value="NUCLEAR HORMONE RECEPTOR FAMILY-RELATED-RELATED"/>
    <property type="match status" value="1"/>
</dbReference>
<feature type="domain" description="NR LBD" evidence="14">
    <location>
        <begin position="228"/>
        <end position="463"/>
    </location>
</feature>
<dbReference type="InterPro" id="IPR052499">
    <property type="entry name" value="C.elegans_NHRs"/>
</dbReference>
<dbReference type="GO" id="GO:0008270">
    <property type="term" value="F:zinc ion binding"/>
    <property type="evidence" value="ECO:0007669"/>
    <property type="project" value="UniProtKB-KW"/>
</dbReference>
<feature type="region of interest" description="Disordered" evidence="12">
    <location>
        <begin position="91"/>
        <end position="120"/>
    </location>
</feature>
<evidence type="ECO:0000256" key="7">
    <source>
        <dbReference type="ARBA" id="ARBA00023125"/>
    </source>
</evidence>
<evidence type="ECO:0000256" key="1">
    <source>
        <dbReference type="ARBA" id="ARBA00004123"/>
    </source>
</evidence>
<protein>
    <submittedName>
        <fullName evidence="16">Nuclear receptor domain-containing protein</fullName>
    </submittedName>
</protein>
<dbReference type="Pfam" id="PF00104">
    <property type="entry name" value="Hormone_recep"/>
    <property type="match status" value="1"/>
</dbReference>
<dbReference type="GO" id="GO:0000978">
    <property type="term" value="F:RNA polymerase II cis-regulatory region sequence-specific DNA binding"/>
    <property type="evidence" value="ECO:0007669"/>
    <property type="project" value="InterPro"/>
</dbReference>
<keyword evidence="9 11" id="KW-0675">Receptor</keyword>
<dbReference type="Gene3D" id="3.30.50.10">
    <property type="entry name" value="Erythroid Transcription Factor GATA-1, subunit A"/>
    <property type="match status" value="1"/>
</dbReference>
<dbReference type="SMART" id="SM00430">
    <property type="entry name" value="HOLI"/>
    <property type="match status" value="1"/>
</dbReference>
<feature type="domain" description="Nuclear receptor" evidence="13">
    <location>
        <begin position="9"/>
        <end position="84"/>
    </location>
</feature>
<evidence type="ECO:0000256" key="2">
    <source>
        <dbReference type="ARBA" id="ARBA00005993"/>
    </source>
</evidence>
<dbReference type="GO" id="GO:0005634">
    <property type="term" value="C:nucleus"/>
    <property type="evidence" value="ECO:0007669"/>
    <property type="project" value="UniProtKB-SubCell"/>
</dbReference>
<dbReference type="WBParaSite" id="Pan_g7155.t1">
    <property type="protein sequence ID" value="Pan_g7155.t1"/>
    <property type="gene ID" value="Pan_g7155"/>
</dbReference>
<dbReference type="InterPro" id="IPR001628">
    <property type="entry name" value="Znf_hrmn_rcpt"/>
</dbReference>
<evidence type="ECO:0000256" key="10">
    <source>
        <dbReference type="ARBA" id="ARBA00023242"/>
    </source>
</evidence>
<dbReference type="PROSITE" id="PS51030">
    <property type="entry name" value="NUCLEAR_REC_DBD_2"/>
    <property type="match status" value="1"/>
</dbReference>
<keyword evidence="15" id="KW-1185">Reference proteome</keyword>
<dbReference type="PRINTS" id="PR00047">
    <property type="entry name" value="STROIDFINGER"/>
</dbReference>
<dbReference type="Pfam" id="PF00105">
    <property type="entry name" value="zf-C4"/>
    <property type="match status" value="1"/>
</dbReference>
<evidence type="ECO:0000256" key="8">
    <source>
        <dbReference type="ARBA" id="ARBA00023163"/>
    </source>
</evidence>
<dbReference type="AlphaFoldDB" id="A0A7E4W6Y3"/>
<evidence type="ECO:0000256" key="3">
    <source>
        <dbReference type="ARBA" id="ARBA00022723"/>
    </source>
</evidence>
<evidence type="ECO:0000256" key="5">
    <source>
        <dbReference type="ARBA" id="ARBA00022833"/>
    </source>
</evidence>
<evidence type="ECO:0000313" key="16">
    <source>
        <dbReference type="WBParaSite" id="Pan_g7155.t1"/>
    </source>
</evidence>
<evidence type="ECO:0000256" key="11">
    <source>
        <dbReference type="RuleBase" id="RU004334"/>
    </source>
</evidence>
<keyword evidence="5 11" id="KW-0862">Zinc</keyword>
<name>A0A7E4W6Y3_PANRE</name>
<dbReference type="PROSITE" id="PS51843">
    <property type="entry name" value="NR_LBD"/>
    <property type="match status" value="1"/>
</dbReference>
<proteinExistence type="inferred from homology"/>
<dbReference type="SMART" id="SM00399">
    <property type="entry name" value="ZnF_C4"/>
    <property type="match status" value="1"/>
</dbReference>
<evidence type="ECO:0000256" key="9">
    <source>
        <dbReference type="ARBA" id="ARBA00023170"/>
    </source>
</evidence>
<accession>A0A7E4W6Y3</accession>
<dbReference type="GO" id="GO:0003700">
    <property type="term" value="F:DNA-binding transcription factor activity"/>
    <property type="evidence" value="ECO:0007669"/>
    <property type="project" value="InterPro"/>
</dbReference>
<dbReference type="Proteomes" id="UP000492821">
    <property type="component" value="Unassembled WGS sequence"/>
</dbReference>
<evidence type="ECO:0000256" key="6">
    <source>
        <dbReference type="ARBA" id="ARBA00023015"/>
    </source>
</evidence>
<dbReference type="PANTHER" id="PTHR47630:SF6">
    <property type="entry name" value="NUCLEAR HORMONE RECEPTOR FAMILY"/>
    <property type="match status" value="1"/>
</dbReference>